<accession>A0A427AE34</accession>
<comment type="caution">
    <text evidence="1">The sequence shown here is derived from an EMBL/GenBank/DDBJ whole genome shotgun (WGS) entry which is preliminary data.</text>
</comment>
<evidence type="ECO:0000313" key="2">
    <source>
        <dbReference type="Proteomes" id="UP000287651"/>
    </source>
</evidence>
<dbReference type="AlphaFoldDB" id="A0A427AE34"/>
<reference evidence="1 2" key="1">
    <citation type="journal article" date="2014" name="Agronomy (Basel)">
        <title>A Draft Genome Sequence for Ensete ventricosum, the Drought-Tolerant Tree Against Hunger.</title>
        <authorList>
            <person name="Harrison J."/>
            <person name="Moore K.A."/>
            <person name="Paszkiewicz K."/>
            <person name="Jones T."/>
            <person name="Grant M."/>
            <person name="Ambacheew D."/>
            <person name="Muzemil S."/>
            <person name="Studholme D.J."/>
        </authorList>
    </citation>
    <scope>NUCLEOTIDE SEQUENCE [LARGE SCALE GENOMIC DNA]</scope>
</reference>
<protein>
    <submittedName>
        <fullName evidence="1">Uncharacterized protein</fullName>
    </submittedName>
</protein>
<name>A0A427AE34_ENSVE</name>
<sequence>MCSIGSELSSYASSVENQNFYGIGLSWISRTKGDLVVELSPSSSFDLTNSFWTLSMHRFISRNCRHRIGGCPYEVGVPVALSGRFVVGVLVTALAEGCGG</sequence>
<evidence type="ECO:0000313" key="1">
    <source>
        <dbReference type="EMBL" id="RRT74503.1"/>
    </source>
</evidence>
<organism evidence="1 2">
    <name type="scientific">Ensete ventricosum</name>
    <name type="common">Abyssinian banana</name>
    <name type="synonym">Musa ensete</name>
    <dbReference type="NCBI Taxonomy" id="4639"/>
    <lineage>
        <taxon>Eukaryota</taxon>
        <taxon>Viridiplantae</taxon>
        <taxon>Streptophyta</taxon>
        <taxon>Embryophyta</taxon>
        <taxon>Tracheophyta</taxon>
        <taxon>Spermatophyta</taxon>
        <taxon>Magnoliopsida</taxon>
        <taxon>Liliopsida</taxon>
        <taxon>Zingiberales</taxon>
        <taxon>Musaceae</taxon>
        <taxon>Ensete</taxon>
    </lineage>
</organism>
<gene>
    <name evidence="1" type="ORF">B296_00004608</name>
</gene>
<dbReference type="EMBL" id="AMZH03002756">
    <property type="protein sequence ID" value="RRT74503.1"/>
    <property type="molecule type" value="Genomic_DNA"/>
</dbReference>
<proteinExistence type="predicted"/>
<dbReference type="Proteomes" id="UP000287651">
    <property type="component" value="Unassembled WGS sequence"/>
</dbReference>